<dbReference type="AlphaFoldDB" id="A0A9P7DRB3"/>
<feature type="non-terminal residue" evidence="2">
    <location>
        <position position="116"/>
    </location>
</feature>
<reference evidence="2" key="1">
    <citation type="journal article" date="2020" name="New Phytol.">
        <title>Comparative genomics reveals dynamic genome evolution in host specialist ectomycorrhizal fungi.</title>
        <authorList>
            <person name="Lofgren L.A."/>
            <person name="Nguyen N.H."/>
            <person name="Vilgalys R."/>
            <person name="Ruytinx J."/>
            <person name="Liao H.L."/>
            <person name="Branco S."/>
            <person name="Kuo A."/>
            <person name="LaButti K."/>
            <person name="Lipzen A."/>
            <person name="Andreopoulos W."/>
            <person name="Pangilinan J."/>
            <person name="Riley R."/>
            <person name="Hundley H."/>
            <person name="Na H."/>
            <person name="Barry K."/>
            <person name="Grigoriev I.V."/>
            <person name="Stajich J.E."/>
            <person name="Kennedy P.G."/>
        </authorList>
    </citation>
    <scope>NUCLEOTIDE SEQUENCE</scope>
    <source>
        <strain evidence="2">MN1</strain>
    </source>
</reference>
<keyword evidence="1" id="KW-0472">Membrane</keyword>
<dbReference type="Pfam" id="PF20414">
    <property type="entry name" value="DUF6698"/>
    <property type="match status" value="1"/>
</dbReference>
<dbReference type="Proteomes" id="UP000807769">
    <property type="component" value="Unassembled WGS sequence"/>
</dbReference>
<dbReference type="RefSeq" id="XP_041186017.1">
    <property type="nucleotide sequence ID" value="XM_041329313.1"/>
</dbReference>
<feature type="non-terminal residue" evidence="2">
    <location>
        <position position="1"/>
    </location>
</feature>
<feature type="transmembrane region" description="Helical" evidence="1">
    <location>
        <begin position="15"/>
        <end position="32"/>
    </location>
</feature>
<dbReference type="GeneID" id="64623330"/>
<evidence type="ECO:0000256" key="1">
    <source>
        <dbReference type="SAM" id="Phobius"/>
    </source>
</evidence>
<dbReference type="OrthoDB" id="3231188at2759"/>
<gene>
    <name evidence="2" type="ORF">BJ212DRAFT_1216639</name>
</gene>
<dbReference type="EMBL" id="JABBWG010000099">
    <property type="protein sequence ID" value="KAG1801163.1"/>
    <property type="molecule type" value="Genomic_DNA"/>
</dbReference>
<accession>A0A9P7DRB3</accession>
<keyword evidence="1" id="KW-1133">Transmembrane helix</keyword>
<keyword evidence="3" id="KW-1185">Reference proteome</keyword>
<comment type="caution">
    <text evidence="2">The sequence shown here is derived from an EMBL/GenBank/DDBJ whole genome shotgun (WGS) entry which is preliminary data.</text>
</comment>
<name>A0A9P7DRB3_9AGAM</name>
<sequence length="116" mass="12829">TGGPKTNAWKWNLEHVTPGSIAWAAIIAIFLLSPDTEFQKLGTGKSSGINYKDLFFHYKKLLLTKWDSHCIQTIVQNIDREVFSTAKSSASAATQEDHSSEVICAMNALDIDSNNE</sequence>
<protein>
    <submittedName>
        <fullName evidence="2">Uncharacterized protein</fullName>
    </submittedName>
</protein>
<keyword evidence="1" id="KW-0812">Transmembrane</keyword>
<proteinExistence type="predicted"/>
<organism evidence="2 3">
    <name type="scientific">Suillus subaureus</name>
    <dbReference type="NCBI Taxonomy" id="48587"/>
    <lineage>
        <taxon>Eukaryota</taxon>
        <taxon>Fungi</taxon>
        <taxon>Dikarya</taxon>
        <taxon>Basidiomycota</taxon>
        <taxon>Agaricomycotina</taxon>
        <taxon>Agaricomycetes</taxon>
        <taxon>Agaricomycetidae</taxon>
        <taxon>Boletales</taxon>
        <taxon>Suillineae</taxon>
        <taxon>Suillaceae</taxon>
        <taxon>Suillus</taxon>
    </lineage>
</organism>
<dbReference type="InterPro" id="IPR046521">
    <property type="entry name" value="DUF6698"/>
</dbReference>
<evidence type="ECO:0000313" key="3">
    <source>
        <dbReference type="Proteomes" id="UP000807769"/>
    </source>
</evidence>
<evidence type="ECO:0000313" key="2">
    <source>
        <dbReference type="EMBL" id="KAG1801163.1"/>
    </source>
</evidence>